<dbReference type="Proteomes" id="UP000078559">
    <property type="component" value="Chromosome 5"/>
</dbReference>
<evidence type="ECO:0000313" key="3">
    <source>
        <dbReference type="Proteomes" id="UP000078559"/>
    </source>
</evidence>
<gene>
    <name evidence="2" type="ORF">VM1G_05463</name>
</gene>
<proteinExistence type="predicted"/>
<evidence type="ECO:0000256" key="1">
    <source>
        <dbReference type="SAM" id="MobiDB-lite"/>
    </source>
</evidence>
<feature type="compositionally biased region" description="Polar residues" evidence="1">
    <location>
        <begin position="73"/>
        <end position="82"/>
    </location>
</feature>
<sequence>MSGSNQRHRYFVGILRSAYEILHPFTEAREGQERPLPVGAKHDLGLPSRHWAIASRGWTIDDLDHVPDGEDSGPSTPDNTGDSYRLPDVGRVVVLRYEDEIEEEFIFAFFSFCLESHTVHIWAAFGVQVLLDIEDEQMRAKHVLDTAPEKSPLAEVKKHMRWRVYDFKKVYLDGLPRIMGTETFMKTYTGSIAIVLMRIKDEVVYDVHLGTAQSSERNPARCGMLKLDLYFQLHRRAFLEESCWFGMTEMVHVYLACRQIPPDDPVRPDMEHALGFLDLDHIFFERVPKSMDEAERKHYLALGVVPSSMARGTRLKEAKFDLNRWASEEKQAKVEAQWSDLSKTIPEILNTLALYTQYEASYLQFGWFAFNQTIEKLCRRISASVEETDGEQYGKLPTLVVSILEQAREVEDISMKTKRDTQLLRKKATEPTS</sequence>
<protein>
    <submittedName>
        <fullName evidence="2">Uncharacterized protein</fullName>
    </submittedName>
</protein>
<dbReference type="OrthoDB" id="4666783at2759"/>
<feature type="region of interest" description="Disordered" evidence="1">
    <location>
        <begin position="64"/>
        <end position="83"/>
    </location>
</feature>
<dbReference type="PANTHER" id="PTHR38795:SF1">
    <property type="entry name" value="DUF6604 DOMAIN-CONTAINING PROTEIN"/>
    <property type="match status" value="1"/>
</dbReference>
<reference evidence="2" key="1">
    <citation type="submission" date="2014-12" db="EMBL/GenBank/DDBJ databases">
        <title>Genome Sequence of Valsa Canker Pathogens Uncovers a Specific Adaption of Colonization on Woody Bark.</title>
        <authorList>
            <person name="Yin Z."/>
            <person name="Liu H."/>
            <person name="Gao X."/>
            <person name="Li Z."/>
            <person name="Song N."/>
            <person name="Ke X."/>
            <person name="Dai Q."/>
            <person name="Wu Y."/>
            <person name="Sun Y."/>
            <person name="Xu J.-R."/>
            <person name="Kang Z.K."/>
            <person name="Wang L."/>
            <person name="Huang L."/>
        </authorList>
    </citation>
    <scope>NUCLEOTIDE SEQUENCE [LARGE SCALE GENOMIC DNA]</scope>
    <source>
        <strain evidence="2">03-8</strain>
    </source>
</reference>
<dbReference type="EMBL" id="CM003102">
    <property type="protein sequence ID" value="KUI69777.1"/>
    <property type="molecule type" value="Genomic_DNA"/>
</dbReference>
<accession>A0A194W0H8</accession>
<keyword evidence="3" id="KW-1185">Reference proteome</keyword>
<name>A0A194W0H8_CYTMA</name>
<evidence type="ECO:0000313" key="2">
    <source>
        <dbReference type="EMBL" id="KUI69777.1"/>
    </source>
</evidence>
<organism evidence="2 3">
    <name type="scientific">Cytospora mali</name>
    <name type="common">Apple Valsa canker fungus</name>
    <name type="synonym">Valsa mali</name>
    <dbReference type="NCBI Taxonomy" id="578113"/>
    <lineage>
        <taxon>Eukaryota</taxon>
        <taxon>Fungi</taxon>
        <taxon>Dikarya</taxon>
        <taxon>Ascomycota</taxon>
        <taxon>Pezizomycotina</taxon>
        <taxon>Sordariomycetes</taxon>
        <taxon>Sordariomycetidae</taxon>
        <taxon>Diaporthales</taxon>
        <taxon>Cytosporaceae</taxon>
        <taxon>Cytospora</taxon>
    </lineage>
</organism>
<dbReference type="AlphaFoldDB" id="A0A194W0H8"/>
<dbReference type="PANTHER" id="PTHR38795">
    <property type="entry name" value="DUF6604 DOMAIN-CONTAINING PROTEIN"/>
    <property type="match status" value="1"/>
</dbReference>